<dbReference type="InterPro" id="IPR000182">
    <property type="entry name" value="GNAT_dom"/>
</dbReference>
<reference evidence="4 5" key="1">
    <citation type="submission" date="2016-10" db="EMBL/GenBank/DDBJ databases">
        <authorList>
            <person name="de Groot N.N."/>
        </authorList>
    </citation>
    <scope>NUCLEOTIDE SEQUENCE [LARGE SCALE GENOMIC DNA]</scope>
    <source>
        <strain evidence="4 5">CGMCC 1.11156</strain>
    </source>
</reference>
<dbReference type="GO" id="GO:0016747">
    <property type="term" value="F:acyltransferase activity, transferring groups other than amino-acyl groups"/>
    <property type="evidence" value="ECO:0007669"/>
    <property type="project" value="InterPro"/>
</dbReference>
<dbReference type="InterPro" id="IPR016181">
    <property type="entry name" value="Acyl_CoA_acyltransferase"/>
</dbReference>
<dbReference type="PANTHER" id="PTHR43877">
    <property type="entry name" value="AMINOALKYLPHOSPHONATE N-ACETYLTRANSFERASE-RELATED-RELATED"/>
    <property type="match status" value="1"/>
</dbReference>
<dbReference type="EMBL" id="FOQG01000005">
    <property type="protein sequence ID" value="SFI12874.1"/>
    <property type="molecule type" value="Genomic_DNA"/>
</dbReference>
<evidence type="ECO:0000259" key="3">
    <source>
        <dbReference type="PROSITE" id="PS51186"/>
    </source>
</evidence>
<keyword evidence="1 4" id="KW-0808">Transferase</keyword>
<dbReference type="Pfam" id="PF00583">
    <property type="entry name" value="Acetyltransf_1"/>
    <property type="match status" value="1"/>
</dbReference>
<dbReference type="OrthoDB" id="9803233at2"/>
<proteinExistence type="predicted"/>
<dbReference type="STRING" id="1005945.SAMN05216561_10576"/>
<protein>
    <submittedName>
        <fullName evidence="4">Putative acetyltransferase</fullName>
    </submittedName>
</protein>
<keyword evidence="5" id="KW-1185">Reference proteome</keyword>
<sequence length="151" mass="16766">MRIEPDDLRGTTIVAFLEDHVAQLRAVTPPGSSHALDLDGLRSPDVRFWSAHDDAELVGCCALKALTPLHVELKSMRTAAHRTREGIAQRLLVHLLDEARAAGFSRISLETGSFDFFAPARMLYARHGFVECEPFGDYAADPQSTFMTREL</sequence>
<evidence type="ECO:0000256" key="2">
    <source>
        <dbReference type="ARBA" id="ARBA00023315"/>
    </source>
</evidence>
<dbReference type="PROSITE" id="PS51186">
    <property type="entry name" value="GNAT"/>
    <property type="match status" value="1"/>
</dbReference>
<keyword evidence="2" id="KW-0012">Acyltransferase</keyword>
<dbReference type="SUPFAM" id="SSF55729">
    <property type="entry name" value="Acyl-CoA N-acyltransferases (Nat)"/>
    <property type="match status" value="1"/>
</dbReference>
<dbReference type="RefSeq" id="WP_091111831.1">
    <property type="nucleotide sequence ID" value="NZ_BKAF01000006.1"/>
</dbReference>
<evidence type="ECO:0000313" key="5">
    <source>
        <dbReference type="Proteomes" id="UP000198649"/>
    </source>
</evidence>
<dbReference type="AlphaFoldDB" id="A0A1I3FNX6"/>
<feature type="domain" description="N-acetyltransferase" evidence="3">
    <location>
        <begin position="1"/>
        <end position="151"/>
    </location>
</feature>
<organism evidence="4 5">
    <name type="scientific">Nocardioides psychrotolerans</name>
    <dbReference type="NCBI Taxonomy" id="1005945"/>
    <lineage>
        <taxon>Bacteria</taxon>
        <taxon>Bacillati</taxon>
        <taxon>Actinomycetota</taxon>
        <taxon>Actinomycetes</taxon>
        <taxon>Propionibacteriales</taxon>
        <taxon>Nocardioidaceae</taxon>
        <taxon>Nocardioides</taxon>
    </lineage>
</organism>
<evidence type="ECO:0000256" key="1">
    <source>
        <dbReference type="ARBA" id="ARBA00022679"/>
    </source>
</evidence>
<accession>A0A1I3FNX6</accession>
<name>A0A1I3FNX6_9ACTN</name>
<dbReference type="CDD" id="cd04301">
    <property type="entry name" value="NAT_SF"/>
    <property type="match status" value="1"/>
</dbReference>
<dbReference type="InterPro" id="IPR050832">
    <property type="entry name" value="Bact_Acetyltransf"/>
</dbReference>
<dbReference type="PANTHER" id="PTHR43877:SF5">
    <property type="entry name" value="BLL8307 PROTEIN"/>
    <property type="match status" value="1"/>
</dbReference>
<evidence type="ECO:0000313" key="4">
    <source>
        <dbReference type="EMBL" id="SFI12874.1"/>
    </source>
</evidence>
<dbReference type="Gene3D" id="3.40.630.30">
    <property type="match status" value="1"/>
</dbReference>
<gene>
    <name evidence="4" type="ORF">SAMN05216561_10576</name>
</gene>
<dbReference type="Proteomes" id="UP000198649">
    <property type="component" value="Unassembled WGS sequence"/>
</dbReference>